<name>A0A0Q0FBE0_PSEAP</name>
<proteinExistence type="predicted"/>
<dbReference type="AlphaFoldDB" id="A0A0Q0FBE0"/>
<reference evidence="1 2" key="1">
    <citation type="submission" date="2018-08" db="EMBL/GenBank/DDBJ databases">
        <title>Recombination of ecologically and evolutionarily significant loci maintains genetic cohesion in the Pseudomonas syringae species complex.</title>
        <authorList>
            <person name="Dillon M."/>
            <person name="Thakur S."/>
            <person name="Almeida R.N.D."/>
            <person name="Weir B.S."/>
            <person name="Guttman D.S."/>
        </authorList>
    </citation>
    <scope>NUCLEOTIDE SEQUENCE [LARGE SCALE GENOMIC DNA]</scope>
    <source>
        <strain evidence="1 2">ICMP 4388</strain>
    </source>
</reference>
<dbReference type="Proteomes" id="UP000274541">
    <property type="component" value="Unassembled WGS sequence"/>
</dbReference>
<dbReference type="EMBL" id="RBPX01000379">
    <property type="protein sequence ID" value="RMO57589.1"/>
    <property type="molecule type" value="Genomic_DNA"/>
</dbReference>
<protein>
    <submittedName>
        <fullName evidence="1">Putative toxin</fullName>
    </submittedName>
</protein>
<organism evidence="1 2">
    <name type="scientific">Pseudomonas syringae pv. aptata</name>
    <dbReference type="NCBI Taxonomy" id="83167"/>
    <lineage>
        <taxon>Bacteria</taxon>
        <taxon>Pseudomonadati</taxon>
        <taxon>Pseudomonadota</taxon>
        <taxon>Gammaproteobacteria</taxon>
        <taxon>Pseudomonadales</taxon>
        <taxon>Pseudomonadaceae</taxon>
        <taxon>Pseudomonas</taxon>
        <taxon>Pseudomonas syringae</taxon>
    </lineage>
</organism>
<evidence type="ECO:0000313" key="2">
    <source>
        <dbReference type="Proteomes" id="UP000274541"/>
    </source>
</evidence>
<gene>
    <name evidence="1" type="ORF">ALQ37_102010</name>
</gene>
<sequence>MKLDFGPGFRVYYAIQGQKILFLLGGGSKDKQQNDIDQAKALWKWHKVKKK</sequence>
<comment type="caution">
    <text evidence="1">The sequence shown here is derived from an EMBL/GenBank/DDBJ whole genome shotgun (WGS) entry which is preliminary data.</text>
</comment>
<accession>A0A0Q0FBE0</accession>
<evidence type="ECO:0000313" key="1">
    <source>
        <dbReference type="EMBL" id="RMO57589.1"/>
    </source>
</evidence>